<dbReference type="AlphaFoldDB" id="A0A5Q2RJY9"/>
<evidence type="ECO:0000313" key="2">
    <source>
        <dbReference type="Proteomes" id="UP000334019"/>
    </source>
</evidence>
<organism evidence="1 2">
    <name type="scientific">Actinomarinicola tropica</name>
    <dbReference type="NCBI Taxonomy" id="2789776"/>
    <lineage>
        <taxon>Bacteria</taxon>
        <taxon>Bacillati</taxon>
        <taxon>Actinomycetota</taxon>
        <taxon>Acidimicrobiia</taxon>
        <taxon>Acidimicrobiales</taxon>
        <taxon>Iamiaceae</taxon>
        <taxon>Actinomarinicola</taxon>
    </lineage>
</organism>
<reference evidence="1 2" key="1">
    <citation type="submission" date="2019-11" db="EMBL/GenBank/DDBJ databases">
        <authorList>
            <person name="He Y."/>
        </authorList>
    </citation>
    <scope>NUCLEOTIDE SEQUENCE [LARGE SCALE GENOMIC DNA]</scope>
    <source>
        <strain evidence="1 2">SCSIO 58843</strain>
    </source>
</reference>
<dbReference type="NCBIfam" id="NF033438">
    <property type="entry name" value="BREX_BrxD"/>
    <property type="match status" value="1"/>
</dbReference>
<sequence length="438" mass="48050">MTISPQRRLEILDALRRGTVPSAGLDVLAVGLDRYVGAIDEDLDRIANGAGAFKAIRGEYGSGKTFLTRWLAERAKARGMAASEVQVSESDTPIHRYQTVYRRLVEQLSTSSVRRGALRTIVDSWFFTLEDDVLATGRVEDGDPTRLTDATATLMESRLGEITRTAPAFSAVLRSYLHATNSGDAATADGLLAWLGGQPHVGASVKRTAGIKGDLDHDAALSFLAGLLHVLRDAGYPGLVVVLDEAETMQRMRSDTRDKGLEALRKLIDDLHEGRFPGLYLVMTGTPAFFDGPQGVQRLAPLAQRLHTEFGDDPRFDNPRAVQVRLPGFTLDSLIEVGRKVRDLFADGLDDADRVRERCDDEYLATLAAAVTGELGKRVGIAPRLYLRKLVDVLDRIELNVEFDPRRHYALTVTDGELTEVERNARAAGSVDDIELDL</sequence>
<dbReference type="EMBL" id="CP045851">
    <property type="protein sequence ID" value="QGG94367.1"/>
    <property type="molecule type" value="Genomic_DNA"/>
</dbReference>
<dbReference type="InterPro" id="IPR027417">
    <property type="entry name" value="P-loop_NTPase"/>
</dbReference>
<dbReference type="SUPFAM" id="SSF52540">
    <property type="entry name" value="P-loop containing nucleoside triphosphate hydrolases"/>
    <property type="match status" value="1"/>
</dbReference>
<dbReference type="KEGG" id="atq:GH723_04195"/>
<keyword evidence="1" id="KW-0547">Nucleotide-binding</keyword>
<keyword evidence="2" id="KW-1185">Reference proteome</keyword>
<accession>A0A5Q2RJY9</accession>
<gene>
    <name evidence="1" type="primary">brxD</name>
    <name evidence="1" type="ORF">GH723_04195</name>
</gene>
<dbReference type="Pfam" id="PF10923">
    <property type="entry name" value="BrxC_BrxD"/>
    <property type="match status" value="1"/>
</dbReference>
<dbReference type="InterPro" id="IPR021228">
    <property type="entry name" value="BrxD"/>
</dbReference>
<name>A0A5Q2RJY9_9ACTN</name>
<protein>
    <submittedName>
        <fullName evidence="1">BREX system ATP-binding protein BrxD</fullName>
    </submittedName>
</protein>
<dbReference type="RefSeq" id="WP_153758473.1">
    <property type="nucleotide sequence ID" value="NZ_CP045851.1"/>
</dbReference>
<keyword evidence="1" id="KW-0067">ATP-binding</keyword>
<dbReference type="GO" id="GO:0005524">
    <property type="term" value="F:ATP binding"/>
    <property type="evidence" value="ECO:0007669"/>
    <property type="project" value="UniProtKB-KW"/>
</dbReference>
<evidence type="ECO:0000313" key="1">
    <source>
        <dbReference type="EMBL" id="QGG94367.1"/>
    </source>
</evidence>
<dbReference type="Proteomes" id="UP000334019">
    <property type="component" value="Chromosome"/>
</dbReference>
<proteinExistence type="predicted"/>